<sequence length="178" mass="19473">METPQISSNLSASPTALPNCCLALSTPLLNHLASILPKTPDFTLSIGSGSGLLETLITLCYPDVSVEGVEVNSSVNLYIAEENMNIVSGTWDLLSRASQAKAWMFVYPREPKLINKYIETYGDSSGNVEVILWLGPRADWADYESCFRDSTFFELELPEDVGMAPYEMLVAARRGSGP</sequence>
<evidence type="ECO:0000313" key="2">
    <source>
        <dbReference type="Proteomes" id="UP000654913"/>
    </source>
</evidence>
<evidence type="ECO:0000313" key="1">
    <source>
        <dbReference type="EMBL" id="BCS26257.1"/>
    </source>
</evidence>
<dbReference type="EMBL" id="AP024447">
    <property type="protein sequence ID" value="BCS26257.1"/>
    <property type="molecule type" value="Genomic_DNA"/>
</dbReference>
<reference evidence="1" key="1">
    <citation type="submission" date="2021-01" db="EMBL/GenBank/DDBJ databases">
        <authorList>
            <consortium name="Aspergillus puulaauensis MK2 genome sequencing consortium"/>
            <person name="Kazuki M."/>
            <person name="Futagami T."/>
        </authorList>
    </citation>
    <scope>NUCLEOTIDE SEQUENCE</scope>
    <source>
        <strain evidence="1">MK2</strain>
    </source>
</reference>
<dbReference type="GeneID" id="64976262"/>
<proteinExistence type="predicted"/>
<gene>
    <name evidence="1" type="ORF">APUU_50968S</name>
</gene>
<dbReference type="KEGG" id="apuu:APUU_50968S"/>
<dbReference type="AlphaFoldDB" id="A0A7R7XR81"/>
<accession>A0A7R7XR81</accession>
<name>A0A7R7XR81_9EURO</name>
<organism evidence="1 2">
    <name type="scientific">Aspergillus puulaauensis</name>
    <dbReference type="NCBI Taxonomy" id="1220207"/>
    <lineage>
        <taxon>Eukaryota</taxon>
        <taxon>Fungi</taxon>
        <taxon>Dikarya</taxon>
        <taxon>Ascomycota</taxon>
        <taxon>Pezizomycotina</taxon>
        <taxon>Eurotiomycetes</taxon>
        <taxon>Eurotiomycetidae</taxon>
        <taxon>Eurotiales</taxon>
        <taxon>Aspergillaceae</taxon>
        <taxon>Aspergillus</taxon>
    </lineage>
</organism>
<dbReference type="Proteomes" id="UP000654913">
    <property type="component" value="Chromosome 5"/>
</dbReference>
<dbReference type="OrthoDB" id="2151982at2759"/>
<protein>
    <submittedName>
        <fullName evidence="1">Uncharacterized protein</fullName>
    </submittedName>
</protein>
<reference evidence="1" key="2">
    <citation type="submission" date="2021-02" db="EMBL/GenBank/DDBJ databases">
        <title>Aspergillus puulaauensis MK2 genome sequence.</title>
        <authorList>
            <person name="Futagami T."/>
            <person name="Mori K."/>
            <person name="Kadooka C."/>
            <person name="Tanaka T."/>
        </authorList>
    </citation>
    <scope>NUCLEOTIDE SEQUENCE</scope>
    <source>
        <strain evidence="1">MK2</strain>
    </source>
</reference>
<dbReference type="RefSeq" id="XP_041558451.1">
    <property type="nucleotide sequence ID" value="XM_041706024.1"/>
</dbReference>
<keyword evidence="2" id="KW-1185">Reference proteome</keyword>